<evidence type="ECO:0000256" key="4">
    <source>
        <dbReference type="ARBA" id="ARBA00022840"/>
    </source>
</evidence>
<dbReference type="InterPro" id="IPR014017">
    <property type="entry name" value="DNA_helicase_UvrD-like_C"/>
</dbReference>
<keyword evidence="2" id="KW-0378">Hydrolase</keyword>
<dbReference type="SUPFAM" id="SSF52540">
    <property type="entry name" value="P-loop containing nucleoside triphosphate hydrolases"/>
    <property type="match status" value="1"/>
</dbReference>
<dbReference type="Gene3D" id="3.40.50.300">
    <property type="entry name" value="P-loop containing nucleotide triphosphate hydrolases"/>
    <property type="match status" value="2"/>
</dbReference>
<dbReference type="GO" id="GO:0031297">
    <property type="term" value="P:replication fork processing"/>
    <property type="evidence" value="ECO:0007669"/>
    <property type="project" value="TreeGrafter"/>
</dbReference>
<evidence type="ECO:0000256" key="3">
    <source>
        <dbReference type="ARBA" id="ARBA00022806"/>
    </source>
</evidence>
<proteinExistence type="predicted"/>
<organism evidence="7 8">
    <name type="scientific">Cymbomonas tetramitiformis</name>
    <dbReference type="NCBI Taxonomy" id="36881"/>
    <lineage>
        <taxon>Eukaryota</taxon>
        <taxon>Viridiplantae</taxon>
        <taxon>Chlorophyta</taxon>
        <taxon>Pyramimonadophyceae</taxon>
        <taxon>Pyramimonadales</taxon>
        <taxon>Pyramimonadaceae</taxon>
        <taxon>Cymbomonas</taxon>
    </lineage>
</organism>
<sequence length="628" mass="68242">MSAKRVSAIVATTGTADVVLLSREPDPRSRPSCFTNGAGRQPLACGRPPGSVDGAARDCGPAQTLEAFLVSADDALGAAHVPDRVRALLPSAALIRSSAEGRGIDGDTLSHEEMCLGNARALWRRMQDREDSTVRMTHSGYLKLYQLKRPRLDLLYDVLILDESQDATPAMAAIVLQQEGCTKVLVGDPHQQIYGFMGAVNAMRRVKETLPPELLVERSLVRSFRFGRQIAAVANAMLRLKREPNSVLGVPRRHALAPAPASVLRASPTTLEEILAANPELNRGRVAVLARSNSMLIEASPRVAAKCLQLKRRLQLGFVGGIESLKLNLVEGCYFLHTKQWERIKDAFLRGFRSDQGGGGFPALVKLARATGDVELSARCNLVQRLTERCGRVDVPDLLASIAASDVGADLQQLRRADLLLSTAHKAKGLEFDTVVLQEDFQEVSGAWMTDNGIVSISENEYVNVAEDELNLVYVAATRAKHRLLLNRDLWRLMKGRWCGPECGSRLRSLGEPMLGPHAECEACRRSVSWERNARLPDAASSQVLVCVWGERDELETTAGLGGDLTAGSHQHRQTETGEGSSTDVVPCVQWKHTLCIACATGPSGRQMGAQSFAALIGNAESTEREQA</sequence>
<evidence type="ECO:0000313" key="8">
    <source>
        <dbReference type="Proteomes" id="UP001190700"/>
    </source>
</evidence>
<evidence type="ECO:0000259" key="6">
    <source>
        <dbReference type="Pfam" id="PF13361"/>
    </source>
</evidence>
<keyword evidence="8" id="KW-1185">Reference proteome</keyword>
<name>A0AAE0LGK6_9CHLO</name>
<dbReference type="GO" id="GO:0005524">
    <property type="term" value="F:ATP binding"/>
    <property type="evidence" value="ECO:0007669"/>
    <property type="project" value="UniProtKB-KW"/>
</dbReference>
<dbReference type="GO" id="GO:0043138">
    <property type="term" value="F:3'-5' DNA helicase activity"/>
    <property type="evidence" value="ECO:0007669"/>
    <property type="project" value="TreeGrafter"/>
</dbReference>
<keyword evidence="1" id="KW-0547">Nucleotide-binding</keyword>
<dbReference type="EMBL" id="LGRX02002547">
    <property type="protein sequence ID" value="KAK3283999.1"/>
    <property type="molecule type" value="Genomic_DNA"/>
</dbReference>
<evidence type="ECO:0000256" key="1">
    <source>
        <dbReference type="ARBA" id="ARBA00022741"/>
    </source>
</evidence>
<dbReference type="Proteomes" id="UP001190700">
    <property type="component" value="Unassembled WGS sequence"/>
</dbReference>
<accession>A0AAE0LGK6</accession>
<evidence type="ECO:0000256" key="2">
    <source>
        <dbReference type="ARBA" id="ARBA00022801"/>
    </source>
</evidence>
<dbReference type="GO" id="GO:0003677">
    <property type="term" value="F:DNA binding"/>
    <property type="evidence" value="ECO:0007669"/>
    <property type="project" value="InterPro"/>
</dbReference>
<keyword evidence="4" id="KW-0067">ATP-binding</keyword>
<dbReference type="GO" id="GO:0000724">
    <property type="term" value="P:double-strand break repair via homologous recombination"/>
    <property type="evidence" value="ECO:0007669"/>
    <property type="project" value="TreeGrafter"/>
</dbReference>
<keyword evidence="3" id="KW-0347">Helicase</keyword>
<dbReference type="GO" id="GO:0016787">
    <property type="term" value="F:hydrolase activity"/>
    <property type="evidence" value="ECO:0007669"/>
    <property type="project" value="UniProtKB-KW"/>
</dbReference>
<dbReference type="InterPro" id="IPR000212">
    <property type="entry name" value="DNA_helicase_UvrD/REP"/>
</dbReference>
<dbReference type="AlphaFoldDB" id="A0AAE0LGK6"/>
<evidence type="ECO:0000313" key="7">
    <source>
        <dbReference type="EMBL" id="KAK3283999.1"/>
    </source>
</evidence>
<feature type="domain" description="UvrD-like helicase C-terminal" evidence="6">
    <location>
        <begin position="417"/>
        <end position="486"/>
    </location>
</feature>
<dbReference type="GO" id="GO:0005634">
    <property type="term" value="C:nucleus"/>
    <property type="evidence" value="ECO:0007669"/>
    <property type="project" value="TreeGrafter"/>
</dbReference>
<evidence type="ECO:0000256" key="5">
    <source>
        <dbReference type="SAM" id="MobiDB-lite"/>
    </source>
</evidence>
<dbReference type="InterPro" id="IPR027417">
    <property type="entry name" value="P-loop_NTPase"/>
</dbReference>
<dbReference type="Pfam" id="PF13361">
    <property type="entry name" value="UvrD_C"/>
    <property type="match status" value="1"/>
</dbReference>
<comment type="caution">
    <text evidence="7">The sequence shown here is derived from an EMBL/GenBank/DDBJ whole genome shotgun (WGS) entry which is preliminary data.</text>
</comment>
<feature type="region of interest" description="Disordered" evidence="5">
    <location>
        <begin position="559"/>
        <end position="583"/>
    </location>
</feature>
<feature type="region of interest" description="Disordered" evidence="5">
    <location>
        <begin position="23"/>
        <end position="51"/>
    </location>
</feature>
<gene>
    <name evidence="7" type="ORF">CYMTET_8329</name>
</gene>
<protein>
    <recommendedName>
        <fullName evidence="6">UvrD-like helicase C-terminal domain-containing protein</fullName>
    </recommendedName>
</protein>
<reference evidence="7 8" key="1">
    <citation type="journal article" date="2015" name="Genome Biol. Evol.">
        <title>Comparative Genomics of a Bacterivorous Green Alga Reveals Evolutionary Causalities and Consequences of Phago-Mixotrophic Mode of Nutrition.</title>
        <authorList>
            <person name="Burns J.A."/>
            <person name="Paasch A."/>
            <person name="Narechania A."/>
            <person name="Kim E."/>
        </authorList>
    </citation>
    <scope>NUCLEOTIDE SEQUENCE [LARGE SCALE GENOMIC DNA]</scope>
    <source>
        <strain evidence="7 8">PLY_AMNH</strain>
    </source>
</reference>
<dbReference type="PANTHER" id="PTHR11070:SF30">
    <property type="entry name" value="F-BOX DNA HELICASE 1"/>
    <property type="match status" value="1"/>
</dbReference>
<dbReference type="PANTHER" id="PTHR11070">
    <property type="entry name" value="UVRD / RECB / PCRA DNA HELICASE FAMILY MEMBER"/>
    <property type="match status" value="1"/>
</dbReference>